<protein>
    <recommendedName>
        <fullName evidence="3">17 kDa surface antigen</fullName>
    </recommendedName>
</protein>
<feature type="signal peptide" evidence="5">
    <location>
        <begin position="1"/>
        <end position="26"/>
    </location>
</feature>
<comment type="subcellular location">
    <subcellularLocation>
        <location evidence="1">Cell outer membrane</location>
        <topology evidence="1">Lipid-anchor</topology>
    </subcellularLocation>
</comment>
<dbReference type="OrthoDB" id="7429177at2"/>
<dbReference type="InterPro" id="IPR008816">
    <property type="entry name" value="Gly_zipper_2TM_dom"/>
</dbReference>
<evidence type="ECO:0000256" key="3">
    <source>
        <dbReference type="ARBA" id="ARBA00015281"/>
    </source>
</evidence>
<dbReference type="GO" id="GO:0009279">
    <property type="term" value="C:cell outer membrane"/>
    <property type="evidence" value="ECO:0007669"/>
    <property type="project" value="UniProtKB-SubCell"/>
</dbReference>
<dbReference type="AlphaFoldDB" id="A0A844ZPT7"/>
<organism evidence="7 8">
    <name type="scientific">Pontixanthobacter aquaemixtae</name>
    <dbReference type="NCBI Taxonomy" id="1958940"/>
    <lineage>
        <taxon>Bacteria</taxon>
        <taxon>Pseudomonadati</taxon>
        <taxon>Pseudomonadota</taxon>
        <taxon>Alphaproteobacteria</taxon>
        <taxon>Sphingomonadales</taxon>
        <taxon>Erythrobacteraceae</taxon>
        <taxon>Pontixanthobacter</taxon>
    </lineage>
</organism>
<evidence type="ECO:0000256" key="5">
    <source>
        <dbReference type="SAM" id="SignalP"/>
    </source>
</evidence>
<keyword evidence="5" id="KW-0732">Signal</keyword>
<name>A0A844ZPT7_9SPHN</name>
<accession>A0A844ZPT7</accession>
<evidence type="ECO:0000259" key="6">
    <source>
        <dbReference type="Pfam" id="PF05433"/>
    </source>
</evidence>
<keyword evidence="4" id="KW-0449">Lipoprotein</keyword>
<feature type="chain" id="PRO_5032666099" description="17 kDa surface antigen" evidence="5">
    <location>
        <begin position="27"/>
        <end position="154"/>
    </location>
</feature>
<sequence>MTLKTFKTAAIAIAVPCLAIATPGTAASAAEFAAPAAPAPQFATFQTETVAAHKRGRGHNRKHARGHYGDQHRGDYGYRGEAVRRDTRIWRGRDGRYYCRKEDGTTGLLIGAAVGGLVGNELAGNGDRTLGTILGVAGGAILGRAIDRSNSRCR</sequence>
<evidence type="ECO:0000256" key="2">
    <source>
        <dbReference type="ARBA" id="ARBA00008681"/>
    </source>
</evidence>
<dbReference type="RefSeq" id="WP_160603237.1">
    <property type="nucleotide sequence ID" value="NZ_WTYX01000001.1"/>
</dbReference>
<gene>
    <name evidence="7" type="ORF">GRI41_02825</name>
</gene>
<evidence type="ECO:0000313" key="7">
    <source>
        <dbReference type="EMBL" id="MXO89748.1"/>
    </source>
</evidence>
<dbReference type="Proteomes" id="UP000442714">
    <property type="component" value="Unassembled WGS sequence"/>
</dbReference>
<feature type="domain" description="Glycine zipper 2TM" evidence="6">
    <location>
        <begin position="107"/>
        <end position="146"/>
    </location>
</feature>
<comment type="similarity">
    <text evidence="2">Belongs to the rickettsiale 17 kDa surface antigen family.</text>
</comment>
<reference evidence="7 8" key="1">
    <citation type="submission" date="2019-12" db="EMBL/GenBank/DDBJ databases">
        <title>Genomic-based taxomic classification of the family Erythrobacteraceae.</title>
        <authorList>
            <person name="Xu L."/>
        </authorList>
    </citation>
    <scope>NUCLEOTIDE SEQUENCE [LARGE SCALE GENOMIC DNA]</scope>
    <source>
        <strain evidence="7 8">KCTC 52763</strain>
    </source>
</reference>
<keyword evidence="8" id="KW-1185">Reference proteome</keyword>
<evidence type="ECO:0000313" key="8">
    <source>
        <dbReference type="Proteomes" id="UP000442714"/>
    </source>
</evidence>
<evidence type="ECO:0000256" key="4">
    <source>
        <dbReference type="ARBA" id="ARBA00023288"/>
    </source>
</evidence>
<dbReference type="EMBL" id="WTYX01000001">
    <property type="protein sequence ID" value="MXO89748.1"/>
    <property type="molecule type" value="Genomic_DNA"/>
</dbReference>
<dbReference type="Pfam" id="PF05433">
    <property type="entry name" value="Rick_17kDa_Anti"/>
    <property type="match status" value="1"/>
</dbReference>
<evidence type="ECO:0000256" key="1">
    <source>
        <dbReference type="ARBA" id="ARBA00004459"/>
    </source>
</evidence>
<proteinExistence type="inferred from homology"/>
<comment type="caution">
    <text evidence="7">The sequence shown here is derived from an EMBL/GenBank/DDBJ whole genome shotgun (WGS) entry which is preliminary data.</text>
</comment>